<feature type="compositionally biased region" description="Basic and acidic residues" evidence="1">
    <location>
        <begin position="162"/>
        <end position="205"/>
    </location>
</feature>
<evidence type="ECO:0000256" key="1">
    <source>
        <dbReference type="SAM" id="MobiDB-lite"/>
    </source>
</evidence>
<protein>
    <submittedName>
        <fullName evidence="2">Uncharacterized protein</fullName>
    </submittedName>
</protein>
<dbReference type="AlphaFoldDB" id="A0AAD4LFI2"/>
<reference evidence="2" key="1">
    <citation type="submission" date="2022-01" db="EMBL/GenBank/DDBJ databases">
        <title>Comparative genomics reveals a dynamic genome evolution in the ectomycorrhizal milk-cap (Lactarius) mushrooms.</title>
        <authorList>
            <consortium name="DOE Joint Genome Institute"/>
            <person name="Lebreton A."/>
            <person name="Tang N."/>
            <person name="Kuo A."/>
            <person name="LaButti K."/>
            <person name="Drula E."/>
            <person name="Barry K."/>
            <person name="Clum A."/>
            <person name="Lipzen A."/>
            <person name="Mousain D."/>
            <person name="Ng V."/>
            <person name="Wang R."/>
            <person name="Wang X."/>
            <person name="Dai Y."/>
            <person name="Henrissat B."/>
            <person name="Grigoriev I.V."/>
            <person name="Guerin-Laguette A."/>
            <person name="Yu F."/>
            <person name="Martin F.M."/>
        </authorList>
    </citation>
    <scope>NUCLEOTIDE SEQUENCE</scope>
    <source>
        <strain evidence="2">QP</strain>
    </source>
</reference>
<organism evidence="2 3">
    <name type="scientific">Lactarius akahatsu</name>
    <dbReference type="NCBI Taxonomy" id="416441"/>
    <lineage>
        <taxon>Eukaryota</taxon>
        <taxon>Fungi</taxon>
        <taxon>Dikarya</taxon>
        <taxon>Basidiomycota</taxon>
        <taxon>Agaricomycotina</taxon>
        <taxon>Agaricomycetes</taxon>
        <taxon>Russulales</taxon>
        <taxon>Russulaceae</taxon>
        <taxon>Lactarius</taxon>
    </lineage>
</organism>
<proteinExistence type="predicted"/>
<comment type="caution">
    <text evidence="2">The sequence shown here is derived from an EMBL/GenBank/DDBJ whole genome shotgun (WGS) entry which is preliminary data.</text>
</comment>
<keyword evidence="3" id="KW-1185">Reference proteome</keyword>
<dbReference type="Proteomes" id="UP001201163">
    <property type="component" value="Unassembled WGS sequence"/>
</dbReference>
<sequence length="205" mass="22556">MQLQTACTPTTTTEALCRCNPEPHVLYDGDRVGGEGGAPPTQPRAICATNDEDNDVRHSVDSDAAPINDNDDGGYFIHEPQAFRRHNPNDGDDGYHLKTTINALKSKLTTIAVTTTTVAAAMTTDGACKDWGIPPHASRKAPRITTTSMREPDGCDTDSNSDDGRKNSKNSNKQEQRQQHNNNNDRDINNGGDNKDRLWLQQRER</sequence>
<dbReference type="EMBL" id="JAKELL010000046">
    <property type="protein sequence ID" value="KAH8987641.1"/>
    <property type="molecule type" value="Genomic_DNA"/>
</dbReference>
<accession>A0AAD4LFI2</accession>
<gene>
    <name evidence="2" type="ORF">EDB92DRAFT_1948473</name>
</gene>
<evidence type="ECO:0000313" key="2">
    <source>
        <dbReference type="EMBL" id="KAH8987641.1"/>
    </source>
</evidence>
<feature type="region of interest" description="Disordered" evidence="1">
    <location>
        <begin position="51"/>
        <end position="76"/>
    </location>
</feature>
<evidence type="ECO:0000313" key="3">
    <source>
        <dbReference type="Proteomes" id="UP001201163"/>
    </source>
</evidence>
<name>A0AAD4LFI2_9AGAM</name>
<feature type="region of interest" description="Disordered" evidence="1">
    <location>
        <begin position="126"/>
        <end position="205"/>
    </location>
</feature>